<evidence type="ECO:0000256" key="1">
    <source>
        <dbReference type="SAM" id="MobiDB-lite"/>
    </source>
</evidence>
<evidence type="ECO:0000313" key="2">
    <source>
        <dbReference type="EMBL" id="CAJ59526.1"/>
    </source>
</evidence>
<feature type="compositionally biased region" description="Low complexity" evidence="1">
    <location>
        <begin position="29"/>
        <end position="60"/>
    </location>
</feature>
<dbReference type="eggNOG" id="ENOG5033294">
    <property type="taxonomic scope" value="Bacteria"/>
</dbReference>
<dbReference type="AlphaFoldDB" id="Q0RSD7"/>
<dbReference type="OrthoDB" id="3805675at2"/>
<evidence type="ECO:0000313" key="3">
    <source>
        <dbReference type="Proteomes" id="UP000000657"/>
    </source>
</evidence>
<feature type="compositionally biased region" description="Polar residues" evidence="1">
    <location>
        <begin position="104"/>
        <end position="113"/>
    </location>
</feature>
<dbReference type="RefSeq" id="WP_011602092.1">
    <property type="nucleotide sequence ID" value="NC_008278.1"/>
</dbReference>
<dbReference type="HOGENOM" id="CLU_051322_0_0_11"/>
<reference evidence="2 3" key="1">
    <citation type="journal article" date="2007" name="Genome Res.">
        <title>Genome characteristics of facultatively symbiotic Frankia sp. strains reflect host range and host plant biogeography.</title>
        <authorList>
            <person name="Normand P."/>
            <person name="Lapierre P."/>
            <person name="Tisa L.S."/>
            <person name="Gogarten J.P."/>
            <person name="Alloisio N."/>
            <person name="Bagnarol E."/>
            <person name="Bassi C.A."/>
            <person name="Berry A.M."/>
            <person name="Bickhart D.M."/>
            <person name="Choisne N."/>
            <person name="Couloux A."/>
            <person name="Cournoyer B."/>
            <person name="Cruveiller S."/>
            <person name="Daubin V."/>
            <person name="Demange N."/>
            <person name="Francino M.P."/>
            <person name="Goltsman E."/>
            <person name="Huang Y."/>
            <person name="Kopp O.R."/>
            <person name="Labarre L."/>
            <person name="Lapidus A."/>
            <person name="Lavire C."/>
            <person name="Marechal J."/>
            <person name="Martinez M."/>
            <person name="Mastronunzio J.E."/>
            <person name="Mullin B.C."/>
            <person name="Niemann J."/>
            <person name="Pujic P."/>
            <person name="Rawnsley T."/>
            <person name="Rouy Z."/>
            <person name="Schenowitz C."/>
            <person name="Sellstedt A."/>
            <person name="Tavares F."/>
            <person name="Tomkins J.P."/>
            <person name="Vallenet D."/>
            <person name="Valverde C."/>
            <person name="Wall L.G."/>
            <person name="Wang Y."/>
            <person name="Medigue C."/>
            <person name="Benson D.R."/>
        </authorList>
    </citation>
    <scope>NUCLEOTIDE SEQUENCE [LARGE SCALE GENOMIC DNA]</scope>
    <source>
        <strain evidence="3">DSM 45986 / CECT 9034 / ACN14a</strain>
    </source>
</reference>
<feature type="compositionally biased region" description="Low complexity" evidence="1">
    <location>
        <begin position="114"/>
        <end position="131"/>
    </location>
</feature>
<feature type="region of interest" description="Disordered" evidence="1">
    <location>
        <begin position="1"/>
        <end position="61"/>
    </location>
</feature>
<name>Q0RSD7_FRAAA</name>
<keyword evidence="3" id="KW-1185">Reference proteome</keyword>
<accession>Q0RSD7</accession>
<gene>
    <name evidence="2" type="ordered locus">FRAAL0858</name>
</gene>
<dbReference type="KEGG" id="fal:FRAAL0858"/>
<feature type="region of interest" description="Disordered" evidence="1">
    <location>
        <begin position="102"/>
        <end position="136"/>
    </location>
</feature>
<dbReference type="STRING" id="326424.FRAAL0858"/>
<proteinExistence type="predicted"/>
<sequence length="436" mass="47341">MPTDGSAGRGTSGKDGSRAGPSGPGPGPDGQRPGPDGQRPGPDGQRPGPDGQRPGPDGQGELTQDALLAELRRLGRGRGLNAVNLDGRIGPMLTLVIRRDEGLGSTQPPSLSTNPSPNGSSRSAANPNNGAGPNGSGVDRAMVIRWLRQRLPLLPVDLAEAAKVFFGVHREAQDRFLGERLDRLGHEWRCDRRTVRRRADEALVLIAEAAVRAPATFTSAPDAIPPARAPFDTGTPFDNREEIPPFAADASWYTERLSALVLLDRDLPEVTERRTIVATADGVETVTLELSVPPGDDHRGRGRELGAEVLYGGTLLSWDQPSPSYYRLQVALPRPLQAGERHDLDIVLRLVDGAPMAPHYMCVPLSRLAEFQIRVRFSRRQVAAGVEVFVLDGVPPRVVDDYPPRQPRLAPHRAVEVRMLFRDLRQGRGYGLRWTG</sequence>
<dbReference type="Proteomes" id="UP000000657">
    <property type="component" value="Chromosome"/>
</dbReference>
<protein>
    <submittedName>
        <fullName evidence="2">Uncharacterized protein</fullName>
    </submittedName>
</protein>
<dbReference type="EMBL" id="CT573213">
    <property type="protein sequence ID" value="CAJ59526.1"/>
    <property type="molecule type" value="Genomic_DNA"/>
</dbReference>
<organism evidence="2 3">
    <name type="scientific">Frankia alni (strain DSM 45986 / CECT 9034 / ACN14a)</name>
    <dbReference type="NCBI Taxonomy" id="326424"/>
    <lineage>
        <taxon>Bacteria</taxon>
        <taxon>Bacillati</taxon>
        <taxon>Actinomycetota</taxon>
        <taxon>Actinomycetes</taxon>
        <taxon>Frankiales</taxon>
        <taxon>Frankiaceae</taxon>
        <taxon>Frankia</taxon>
    </lineage>
</organism>